<sequence>MSTRNLTMVVDREEASHNDLGFACDPDLVSDKSYVNMYLHHDGYPAWQGVQLAKWVKYWQENPKIGDYHSMGFTDGARVAARLVRDHYYDSCYLYPRLNHIDHAYTYIIWTGKDNVWISCWSQYDSRNVFVMTPLKIIEKYKEDMEYTDWSVGDRYKDDLKYRKNA</sequence>
<proteinExistence type="predicted"/>
<accession>A0A382SYD4</accession>
<name>A0A382SYD4_9ZZZZ</name>
<gene>
    <name evidence="1" type="ORF">METZ01_LOCUS367783</name>
</gene>
<evidence type="ECO:0000313" key="1">
    <source>
        <dbReference type="EMBL" id="SVD14929.1"/>
    </source>
</evidence>
<reference evidence="1" key="1">
    <citation type="submission" date="2018-05" db="EMBL/GenBank/DDBJ databases">
        <authorList>
            <person name="Lanie J.A."/>
            <person name="Ng W.-L."/>
            <person name="Kazmierczak K.M."/>
            <person name="Andrzejewski T.M."/>
            <person name="Davidsen T.M."/>
            <person name="Wayne K.J."/>
            <person name="Tettelin H."/>
            <person name="Glass J.I."/>
            <person name="Rusch D."/>
            <person name="Podicherti R."/>
            <person name="Tsui H.-C.T."/>
            <person name="Winkler M.E."/>
        </authorList>
    </citation>
    <scope>NUCLEOTIDE SEQUENCE</scope>
</reference>
<protein>
    <submittedName>
        <fullName evidence="1">Uncharacterized protein</fullName>
    </submittedName>
</protein>
<dbReference type="EMBL" id="UINC01132544">
    <property type="protein sequence ID" value="SVD14929.1"/>
    <property type="molecule type" value="Genomic_DNA"/>
</dbReference>
<dbReference type="AlphaFoldDB" id="A0A382SYD4"/>
<organism evidence="1">
    <name type="scientific">marine metagenome</name>
    <dbReference type="NCBI Taxonomy" id="408172"/>
    <lineage>
        <taxon>unclassified sequences</taxon>
        <taxon>metagenomes</taxon>
        <taxon>ecological metagenomes</taxon>
    </lineage>
</organism>